<sequence>MTSLSPLCFFLTILAAIGPSSSVLVLRPSLESYDDLPAKYAADVSKDGICGALEIADPLDACSPLRNGFASSNVSKGLVFVIIVRGNCSFEEKIVNAQSHGFGAVIVYDDRNSDLVYMMVDPEGITVPAVFVTNETGEVLREHAKVGTDECCIYEPHLESGWTVLAISFISMAVIFSLVGASFFIPREWLCWRRRVSSMKVVDVKYMEGLPSFSFDSSQRADKYDRDVCTICLDDYKDGEIIKVLPCRHEFHSSCVESWLNKGGLFCPVCKHDMRAKSSGHETKLQQRGQ</sequence>
<organism evidence="1 2">
    <name type="scientific">Melastoma candidum</name>
    <dbReference type="NCBI Taxonomy" id="119954"/>
    <lineage>
        <taxon>Eukaryota</taxon>
        <taxon>Viridiplantae</taxon>
        <taxon>Streptophyta</taxon>
        <taxon>Embryophyta</taxon>
        <taxon>Tracheophyta</taxon>
        <taxon>Spermatophyta</taxon>
        <taxon>Magnoliopsida</taxon>
        <taxon>eudicotyledons</taxon>
        <taxon>Gunneridae</taxon>
        <taxon>Pentapetalae</taxon>
        <taxon>rosids</taxon>
        <taxon>malvids</taxon>
        <taxon>Myrtales</taxon>
        <taxon>Melastomataceae</taxon>
        <taxon>Melastomatoideae</taxon>
        <taxon>Melastomateae</taxon>
        <taxon>Melastoma</taxon>
    </lineage>
</organism>
<keyword evidence="2" id="KW-1185">Reference proteome</keyword>
<dbReference type="Proteomes" id="UP001057402">
    <property type="component" value="Chromosome 8"/>
</dbReference>
<dbReference type="EMBL" id="CM042887">
    <property type="protein sequence ID" value="KAI4330399.1"/>
    <property type="molecule type" value="Genomic_DNA"/>
</dbReference>
<evidence type="ECO:0000313" key="2">
    <source>
        <dbReference type="Proteomes" id="UP001057402"/>
    </source>
</evidence>
<protein>
    <submittedName>
        <fullName evidence="1">Uncharacterized protein</fullName>
    </submittedName>
</protein>
<reference evidence="2" key="1">
    <citation type="journal article" date="2023" name="Front. Plant Sci.">
        <title>Chromosomal-level genome assembly of Melastoma candidum provides insights into trichome evolution.</title>
        <authorList>
            <person name="Zhong Y."/>
            <person name="Wu W."/>
            <person name="Sun C."/>
            <person name="Zou P."/>
            <person name="Liu Y."/>
            <person name="Dai S."/>
            <person name="Zhou R."/>
        </authorList>
    </citation>
    <scope>NUCLEOTIDE SEQUENCE [LARGE SCALE GENOMIC DNA]</scope>
</reference>
<comment type="caution">
    <text evidence="1">The sequence shown here is derived from an EMBL/GenBank/DDBJ whole genome shotgun (WGS) entry which is preliminary data.</text>
</comment>
<proteinExistence type="predicted"/>
<gene>
    <name evidence="1" type="ORF">MLD38_028689</name>
</gene>
<name>A0ACB9N3Z8_9MYRT</name>
<accession>A0ACB9N3Z8</accession>
<evidence type="ECO:0000313" key="1">
    <source>
        <dbReference type="EMBL" id="KAI4330399.1"/>
    </source>
</evidence>